<dbReference type="SUPFAM" id="SSF47005">
    <property type="entry name" value="Peripheral subunit-binding domain of 2-oxo acid dehydrogenase complex"/>
    <property type="match status" value="1"/>
</dbReference>
<dbReference type="CDD" id="cd06849">
    <property type="entry name" value="lipoyl_domain"/>
    <property type="match status" value="1"/>
</dbReference>
<dbReference type="PANTHER" id="PTHR43178">
    <property type="entry name" value="DIHYDROLIPOAMIDE ACETYLTRANSFERASE COMPONENT OF PYRUVATE DEHYDROGENASE COMPLEX"/>
    <property type="match status" value="1"/>
</dbReference>
<sequence>MTTMTEASVREFKMPDVGEGLTEAEILKWYVQPGDTVTDGQVVCEVETAKAAVELPIPYDGVVRELHFPEGTTVDVGTSIIAVAVAGAGGAAPEAPAEQPAAAPAPAKEEPKPEGRQPVLVGYGVAASSTRRRPRKGPEVTVPAPAQAVQAELNGHGGAVAGKSRPLAKPPVRKLAKDLGVDLAAITPSGPDGIITREDVHAAATPRTAEPAAPVTAAPAAPAAPAPVASYDTARETRIPVKGVRKATAQAMVGSAFTAPHVTEFVTVDVTRTMKLVEELKQDKEMQGLRVNPLLLIAKALLVAIKRNPDINASWDEANQEIVRKHYVNLGIAAATPRGLIVPNIKDAQDKTLPELAQALGELVSTAREGKTSPAAMQGGTVTITNVGVFGVDTGTPILNPGESAILAVGAIKLQPWVHKGKVKPRQVTTLALSFDHRLVDGELGSKVLADVAAILEQPKRLITWA</sequence>
<keyword evidence="10" id="KW-0670">Pyruvate</keyword>
<feature type="domain" description="Lipoyl-binding" evidence="8">
    <location>
        <begin position="9"/>
        <end position="85"/>
    </location>
</feature>
<dbReference type="Pfam" id="PF00198">
    <property type="entry name" value="2-oxoacid_dh"/>
    <property type="match status" value="1"/>
</dbReference>
<dbReference type="InterPro" id="IPR000089">
    <property type="entry name" value="Biotin_lipoyl"/>
</dbReference>
<dbReference type="Gene3D" id="3.30.559.10">
    <property type="entry name" value="Chloramphenicol acetyltransferase-like domain"/>
    <property type="match status" value="1"/>
</dbReference>
<dbReference type="RefSeq" id="WP_189887972.1">
    <property type="nucleotide sequence ID" value="NZ_BMVN01000013.1"/>
</dbReference>
<evidence type="ECO:0000313" key="11">
    <source>
        <dbReference type="Proteomes" id="UP000653644"/>
    </source>
</evidence>
<evidence type="ECO:0000259" key="8">
    <source>
        <dbReference type="PROSITE" id="PS50968"/>
    </source>
</evidence>
<evidence type="ECO:0000256" key="3">
    <source>
        <dbReference type="ARBA" id="ARBA00022679"/>
    </source>
</evidence>
<evidence type="ECO:0000259" key="9">
    <source>
        <dbReference type="PROSITE" id="PS51826"/>
    </source>
</evidence>
<dbReference type="InterPro" id="IPR050743">
    <property type="entry name" value="2-oxoacid_DH_E2_comp"/>
</dbReference>
<organism evidence="10 11">
    <name type="scientific">Streptomyces canarius</name>
    <dbReference type="NCBI Taxonomy" id="285453"/>
    <lineage>
        <taxon>Bacteria</taxon>
        <taxon>Bacillati</taxon>
        <taxon>Actinomycetota</taxon>
        <taxon>Actinomycetes</taxon>
        <taxon>Kitasatosporales</taxon>
        <taxon>Streptomycetaceae</taxon>
        <taxon>Streptomyces</taxon>
    </lineage>
</organism>
<dbReference type="InterPro" id="IPR036625">
    <property type="entry name" value="E3-bd_dom_sf"/>
</dbReference>
<protein>
    <recommendedName>
        <fullName evidence="6">Dihydrolipoamide acetyltransferase component of pyruvate dehydrogenase complex</fullName>
        <ecNumber evidence="6">2.3.1.-</ecNumber>
    </recommendedName>
</protein>
<dbReference type="InterPro" id="IPR001078">
    <property type="entry name" value="2-oxoacid_DH_actylTfrase"/>
</dbReference>
<dbReference type="InterPro" id="IPR003016">
    <property type="entry name" value="2-oxoA_DH_lipoyl-BS"/>
</dbReference>
<dbReference type="SUPFAM" id="SSF52777">
    <property type="entry name" value="CoA-dependent acyltransferases"/>
    <property type="match status" value="1"/>
</dbReference>
<dbReference type="Pfam" id="PF00364">
    <property type="entry name" value="Biotin_lipoyl"/>
    <property type="match status" value="1"/>
</dbReference>
<feature type="domain" description="Peripheral subunit-binding (PSBD)" evidence="9">
    <location>
        <begin position="167"/>
        <end position="204"/>
    </location>
</feature>
<comment type="cofactor">
    <cofactor evidence="1 6">
        <name>(R)-lipoate</name>
        <dbReference type="ChEBI" id="CHEBI:83088"/>
    </cofactor>
</comment>
<keyword evidence="11" id="KW-1185">Reference proteome</keyword>
<evidence type="ECO:0000313" key="10">
    <source>
        <dbReference type="EMBL" id="GHA31847.1"/>
    </source>
</evidence>
<dbReference type="Gene3D" id="4.10.320.10">
    <property type="entry name" value="E3-binding domain"/>
    <property type="match status" value="1"/>
</dbReference>
<dbReference type="InterPro" id="IPR004167">
    <property type="entry name" value="PSBD"/>
</dbReference>
<accession>A0ABQ3CRV5</accession>
<feature type="compositionally biased region" description="Low complexity" evidence="7">
    <location>
        <begin position="206"/>
        <end position="229"/>
    </location>
</feature>
<gene>
    <name evidence="10" type="ORF">GCM10010345_40730</name>
</gene>
<comment type="caution">
    <text evidence="10">The sequence shown here is derived from an EMBL/GenBank/DDBJ whole genome shotgun (WGS) entry which is preliminary data.</text>
</comment>
<dbReference type="Pfam" id="PF02817">
    <property type="entry name" value="E3_binding"/>
    <property type="match status" value="1"/>
</dbReference>
<evidence type="ECO:0000256" key="7">
    <source>
        <dbReference type="SAM" id="MobiDB-lite"/>
    </source>
</evidence>
<dbReference type="EC" id="2.3.1.-" evidence="6"/>
<feature type="compositionally biased region" description="Low complexity" evidence="7">
    <location>
        <begin position="92"/>
        <end position="106"/>
    </location>
</feature>
<evidence type="ECO:0000256" key="2">
    <source>
        <dbReference type="ARBA" id="ARBA00007317"/>
    </source>
</evidence>
<keyword evidence="3 6" id="KW-0808">Transferase</keyword>
<dbReference type="InterPro" id="IPR011053">
    <property type="entry name" value="Single_hybrid_motif"/>
</dbReference>
<keyword evidence="5 6" id="KW-0012">Acyltransferase</keyword>
<evidence type="ECO:0000256" key="4">
    <source>
        <dbReference type="ARBA" id="ARBA00022823"/>
    </source>
</evidence>
<dbReference type="PROSITE" id="PS50968">
    <property type="entry name" value="BIOTINYL_LIPOYL"/>
    <property type="match status" value="1"/>
</dbReference>
<keyword evidence="4 6" id="KW-0450">Lipoyl</keyword>
<dbReference type="SUPFAM" id="SSF51230">
    <property type="entry name" value="Single hybrid motif"/>
    <property type="match status" value="1"/>
</dbReference>
<dbReference type="PANTHER" id="PTHR43178:SF5">
    <property type="entry name" value="LIPOAMIDE ACYLTRANSFERASE COMPONENT OF BRANCHED-CHAIN ALPHA-KETO ACID DEHYDROGENASE COMPLEX, MITOCHONDRIAL"/>
    <property type="match status" value="1"/>
</dbReference>
<feature type="region of interest" description="Disordered" evidence="7">
    <location>
        <begin position="92"/>
        <end position="120"/>
    </location>
</feature>
<feature type="region of interest" description="Disordered" evidence="7">
    <location>
        <begin position="206"/>
        <end position="230"/>
    </location>
</feature>
<dbReference type="EMBL" id="BMVN01000013">
    <property type="protein sequence ID" value="GHA31847.1"/>
    <property type="molecule type" value="Genomic_DNA"/>
</dbReference>
<evidence type="ECO:0000256" key="5">
    <source>
        <dbReference type="ARBA" id="ARBA00023315"/>
    </source>
</evidence>
<proteinExistence type="inferred from homology"/>
<dbReference type="InterPro" id="IPR023213">
    <property type="entry name" value="CAT-like_dom_sf"/>
</dbReference>
<evidence type="ECO:0000256" key="6">
    <source>
        <dbReference type="RuleBase" id="RU003423"/>
    </source>
</evidence>
<dbReference type="PROSITE" id="PS00189">
    <property type="entry name" value="LIPOYL"/>
    <property type="match status" value="1"/>
</dbReference>
<reference evidence="11" key="1">
    <citation type="journal article" date="2019" name="Int. J. Syst. Evol. Microbiol.">
        <title>The Global Catalogue of Microorganisms (GCM) 10K type strain sequencing project: providing services to taxonomists for standard genome sequencing and annotation.</title>
        <authorList>
            <consortium name="The Broad Institute Genomics Platform"/>
            <consortium name="The Broad Institute Genome Sequencing Center for Infectious Disease"/>
            <person name="Wu L."/>
            <person name="Ma J."/>
        </authorList>
    </citation>
    <scope>NUCLEOTIDE SEQUENCE [LARGE SCALE GENOMIC DNA]</scope>
    <source>
        <strain evidence="11">JCM 4733</strain>
    </source>
</reference>
<comment type="similarity">
    <text evidence="2 6">Belongs to the 2-oxoacid dehydrogenase family.</text>
</comment>
<dbReference type="Proteomes" id="UP000653644">
    <property type="component" value="Unassembled WGS sequence"/>
</dbReference>
<dbReference type="Gene3D" id="2.40.50.100">
    <property type="match status" value="1"/>
</dbReference>
<dbReference type="PROSITE" id="PS51826">
    <property type="entry name" value="PSBD"/>
    <property type="match status" value="1"/>
</dbReference>
<name>A0ABQ3CRV5_9ACTN</name>
<evidence type="ECO:0000256" key="1">
    <source>
        <dbReference type="ARBA" id="ARBA00001938"/>
    </source>
</evidence>